<protein>
    <submittedName>
        <fullName evidence="1">Uncharacterized protein</fullName>
    </submittedName>
</protein>
<reference evidence="1 2" key="1">
    <citation type="journal article" date="2004" name="Nat. Biotechnol.">
        <title>The genome sequence of the anaerobic, sulfate-reducing bacterium Desulfovibrio vulgaris Hildenborough.</title>
        <authorList>
            <person name="Heidelberg J.F."/>
            <person name="Seshadri R."/>
            <person name="Haveman S.A."/>
            <person name="Hemme C.L."/>
            <person name="Paulsen I.T."/>
            <person name="Kolonay J.F."/>
            <person name="Eisen J.A."/>
            <person name="Ward N."/>
            <person name="Methe B."/>
            <person name="Brinkac L.M."/>
            <person name="Daugherty S.C."/>
            <person name="Deboy R.T."/>
            <person name="Dodson R.J."/>
            <person name="Durkin A.S."/>
            <person name="Madupu R."/>
            <person name="Nelson W.C."/>
            <person name="Sullivan S.A."/>
            <person name="Fouts D."/>
            <person name="Haft D.H."/>
            <person name="Selengut J."/>
            <person name="Peterson J.D."/>
            <person name="Davidsen T.M."/>
            <person name="Zafar N."/>
            <person name="Zhou L."/>
            <person name="Radune D."/>
            <person name="Dimitrov G."/>
            <person name="Hance M."/>
            <person name="Tran K."/>
            <person name="Khouri H."/>
            <person name="Gill J."/>
            <person name="Utterback T.R."/>
            <person name="Feldblyum T.V."/>
            <person name="Wall J.D."/>
            <person name="Voordouw G."/>
            <person name="Fraser C.M."/>
        </authorList>
    </citation>
    <scope>NUCLEOTIDE SEQUENCE [LARGE SCALE GENOMIC DNA]</scope>
    <source>
        <strain evidence="2">ATCC 29579 / DSM 644 / NCIMB 8303 / VKM B-1760 / Hildenborough</strain>
    </source>
</reference>
<organism evidence="1 2">
    <name type="scientific">Nitratidesulfovibrio vulgaris (strain ATCC 29579 / DSM 644 / CCUG 34227 / NCIMB 8303 / VKM B-1760 / Hildenborough)</name>
    <name type="common">Desulfovibrio vulgaris</name>
    <dbReference type="NCBI Taxonomy" id="882"/>
    <lineage>
        <taxon>Bacteria</taxon>
        <taxon>Pseudomonadati</taxon>
        <taxon>Thermodesulfobacteriota</taxon>
        <taxon>Desulfovibrionia</taxon>
        <taxon>Desulfovibrionales</taxon>
        <taxon>Desulfovibrionaceae</taxon>
        <taxon>Nitratidesulfovibrio</taxon>
    </lineage>
</organism>
<name>Q72DX9_NITV2</name>
<gene>
    <name evidence="1" type="ordered locus">DVU_0800</name>
</gene>
<proteinExistence type="predicted"/>
<accession>Q72DX9</accession>
<evidence type="ECO:0000313" key="1">
    <source>
        <dbReference type="EMBL" id="AAS95280.1"/>
    </source>
</evidence>
<dbReference type="EnsemblBacteria" id="AAS95280">
    <property type="protein sequence ID" value="AAS95280"/>
    <property type="gene ID" value="DVU_0800"/>
</dbReference>
<dbReference type="HOGENOM" id="CLU_2787136_0_0_7"/>
<dbReference type="KEGG" id="dvu:DVU_0800"/>
<dbReference type="EMBL" id="AE017285">
    <property type="protein sequence ID" value="AAS95280.1"/>
    <property type="molecule type" value="Genomic_DNA"/>
</dbReference>
<sequence>MSDVAPNTCRHRRQEDCTVKKIGRMTRKKVFKPCHTHISALLLYPDFARSPASGMQNLQTQTEGRKKQ</sequence>
<keyword evidence="2" id="KW-1185">Reference proteome</keyword>
<dbReference type="STRING" id="882.DVU_0800"/>
<evidence type="ECO:0000313" key="2">
    <source>
        <dbReference type="Proteomes" id="UP000002194"/>
    </source>
</evidence>
<dbReference type="Proteomes" id="UP000002194">
    <property type="component" value="Chromosome"/>
</dbReference>
<dbReference type="PaxDb" id="882-DVU_0800"/>
<dbReference type="AlphaFoldDB" id="Q72DX9"/>